<dbReference type="AlphaFoldDB" id="A0A370THM7"/>
<keyword evidence="2" id="KW-1185">Reference proteome</keyword>
<proteinExistence type="predicted"/>
<protein>
    <submittedName>
        <fullName evidence="1">Uncharacterized protein</fullName>
    </submittedName>
</protein>
<dbReference type="OrthoDB" id="4155294at2759"/>
<name>A0A370THM7_9HELO</name>
<sequence>MASVAVATPSPKKTPVVRHKSASPWRIARFGPYPPTNPPTNPLIPVLPSLALAPSIPNPIYQASSSAEQNNPQRLPEKVVQHSLSFSLLENGIPRDPREEELPELQRLFPTLRNVSFQHPFLVLLVEKLPEHPWPTILAGLPLWLATTAEGRPPVNIGSVARSNQRFNVNGKIEYYKTPNEATILEIFELVNEKGAGVNRITWDGCGFHAFGNQAPGQGWQNRLPSRINNFFISYTWTKSTMEEHALRMKVPTMDATDDTRYPRDQLRPGIMIAGFQNNMKDGLGTTAGVCVESPTSSKKFITVAAHGFTASVGDAVFHPRVALLNGKPDPRYQIATIERKFGDTDIALAELEPDIRYSAETFTDPQPDQPQAQPFRSLKNPADLKVFDMVYMNTPVNGLCQGQHIATDWALGFEATDEAPQERKTYCDISQFSYWGNGSDIFFEGCCGGVIWNDDFDVLGQFRFQEKDGARFAFSPSFKILIDLGYKLSSI</sequence>
<dbReference type="RefSeq" id="XP_031867684.1">
    <property type="nucleotide sequence ID" value="XM_032016453.1"/>
</dbReference>
<dbReference type="GeneID" id="43600679"/>
<gene>
    <name evidence="1" type="ORF">BP5553_07830</name>
</gene>
<comment type="caution">
    <text evidence="1">The sequence shown here is derived from an EMBL/GenBank/DDBJ whole genome shotgun (WGS) entry which is preliminary data.</text>
</comment>
<evidence type="ECO:0000313" key="1">
    <source>
        <dbReference type="EMBL" id="RDL34702.1"/>
    </source>
</evidence>
<dbReference type="STRING" id="2656787.A0A370THM7"/>
<organism evidence="1 2">
    <name type="scientific">Venustampulla echinocandica</name>
    <dbReference type="NCBI Taxonomy" id="2656787"/>
    <lineage>
        <taxon>Eukaryota</taxon>
        <taxon>Fungi</taxon>
        <taxon>Dikarya</taxon>
        <taxon>Ascomycota</taxon>
        <taxon>Pezizomycotina</taxon>
        <taxon>Leotiomycetes</taxon>
        <taxon>Helotiales</taxon>
        <taxon>Pleuroascaceae</taxon>
        <taxon>Venustampulla</taxon>
    </lineage>
</organism>
<evidence type="ECO:0000313" key="2">
    <source>
        <dbReference type="Proteomes" id="UP000254866"/>
    </source>
</evidence>
<dbReference type="EMBL" id="NPIC01000007">
    <property type="protein sequence ID" value="RDL34702.1"/>
    <property type="molecule type" value="Genomic_DNA"/>
</dbReference>
<accession>A0A370THM7</accession>
<reference evidence="1 2" key="1">
    <citation type="journal article" date="2018" name="IMA Fungus">
        <title>IMA Genome-F 9: Draft genome sequence of Annulohypoxylon stygium, Aspergillus mulundensis, Berkeleyomyces basicola (syn. Thielaviopsis basicola), Ceratocystis smalleyi, two Cercospora beticola strains, Coleophoma cylindrospora, Fusarium fracticaudum, Phialophora cf. hyalina, and Morchella septimelata.</title>
        <authorList>
            <person name="Wingfield B.D."/>
            <person name="Bills G.F."/>
            <person name="Dong Y."/>
            <person name="Huang W."/>
            <person name="Nel W.J."/>
            <person name="Swalarsk-Parry B.S."/>
            <person name="Vaghefi N."/>
            <person name="Wilken P.M."/>
            <person name="An Z."/>
            <person name="de Beer Z.W."/>
            <person name="De Vos L."/>
            <person name="Chen L."/>
            <person name="Duong T.A."/>
            <person name="Gao Y."/>
            <person name="Hammerbacher A."/>
            <person name="Kikkert J.R."/>
            <person name="Li Y."/>
            <person name="Li H."/>
            <person name="Li K."/>
            <person name="Li Q."/>
            <person name="Liu X."/>
            <person name="Ma X."/>
            <person name="Naidoo K."/>
            <person name="Pethybridge S.J."/>
            <person name="Sun J."/>
            <person name="Steenkamp E.T."/>
            <person name="van der Nest M.A."/>
            <person name="van Wyk S."/>
            <person name="Wingfield M.J."/>
            <person name="Xiong C."/>
            <person name="Yue Q."/>
            <person name="Zhang X."/>
        </authorList>
    </citation>
    <scope>NUCLEOTIDE SEQUENCE [LARGE SCALE GENOMIC DNA]</scope>
    <source>
        <strain evidence="1 2">BP 5553</strain>
    </source>
</reference>
<dbReference type="Proteomes" id="UP000254866">
    <property type="component" value="Unassembled WGS sequence"/>
</dbReference>